<dbReference type="EMBL" id="JBBPBN010000028">
    <property type="protein sequence ID" value="KAK9006634.1"/>
    <property type="molecule type" value="Genomic_DNA"/>
</dbReference>
<evidence type="ECO:0000313" key="3">
    <source>
        <dbReference type="Proteomes" id="UP001396334"/>
    </source>
</evidence>
<protein>
    <submittedName>
        <fullName evidence="2">Uncharacterized protein</fullName>
    </submittedName>
</protein>
<feature type="compositionally biased region" description="Polar residues" evidence="1">
    <location>
        <begin position="148"/>
        <end position="163"/>
    </location>
</feature>
<feature type="region of interest" description="Disordered" evidence="1">
    <location>
        <begin position="144"/>
        <end position="168"/>
    </location>
</feature>
<feature type="compositionally biased region" description="Low complexity" evidence="1">
    <location>
        <begin position="111"/>
        <end position="122"/>
    </location>
</feature>
<proteinExistence type="predicted"/>
<evidence type="ECO:0000256" key="1">
    <source>
        <dbReference type="SAM" id="MobiDB-lite"/>
    </source>
</evidence>
<evidence type="ECO:0000313" key="2">
    <source>
        <dbReference type="EMBL" id="KAK9006634.1"/>
    </source>
</evidence>
<reference evidence="2 3" key="1">
    <citation type="journal article" date="2024" name="G3 (Bethesda)">
        <title>Genome assembly of Hibiscus sabdariffa L. provides insights into metabolisms of medicinal natural products.</title>
        <authorList>
            <person name="Kim T."/>
        </authorList>
    </citation>
    <scope>NUCLEOTIDE SEQUENCE [LARGE SCALE GENOMIC DNA]</scope>
    <source>
        <strain evidence="2">TK-2024</strain>
        <tissue evidence="2">Old leaves</tissue>
    </source>
</reference>
<feature type="region of interest" description="Disordered" evidence="1">
    <location>
        <begin position="83"/>
        <end position="132"/>
    </location>
</feature>
<dbReference type="Proteomes" id="UP001396334">
    <property type="component" value="Unassembled WGS sequence"/>
</dbReference>
<organism evidence="2 3">
    <name type="scientific">Hibiscus sabdariffa</name>
    <name type="common">roselle</name>
    <dbReference type="NCBI Taxonomy" id="183260"/>
    <lineage>
        <taxon>Eukaryota</taxon>
        <taxon>Viridiplantae</taxon>
        <taxon>Streptophyta</taxon>
        <taxon>Embryophyta</taxon>
        <taxon>Tracheophyta</taxon>
        <taxon>Spermatophyta</taxon>
        <taxon>Magnoliopsida</taxon>
        <taxon>eudicotyledons</taxon>
        <taxon>Gunneridae</taxon>
        <taxon>Pentapetalae</taxon>
        <taxon>rosids</taxon>
        <taxon>malvids</taxon>
        <taxon>Malvales</taxon>
        <taxon>Malvaceae</taxon>
        <taxon>Malvoideae</taxon>
        <taxon>Hibiscus</taxon>
    </lineage>
</organism>
<name>A0ABR2R189_9ROSI</name>
<gene>
    <name evidence="2" type="ORF">V6N11_018969</name>
</gene>
<comment type="caution">
    <text evidence="2">The sequence shown here is derived from an EMBL/GenBank/DDBJ whole genome shotgun (WGS) entry which is preliminary data.</text>
</comment>
<keyword evidence="3" id="KW-1185">Reference proteome</keyword>
<accession>A0ABR2R189</accession>
<sequence length="250" mass="27755">MVSKLPRNHYVHVYLEEVFTASNVANVEPEINVEVSDTGSFEPEINVEVNDVAGSFEPDINVEVSDVAGSFELDFNVKVSDDNSLEENIGEPSEIRVESSSDSENIDYEASKSSTRDSSFTDSDSKASNVVSDVHARVGDKVMIRRPSQPTLHQDQSNITRPSQPLPPPYTVRWMPTIIVFFTQEAHTATPNQSGIHPQINIPRPSQPLYPPPPFHLLKRVPSLNHLHKILLERGLGVTLDFAGIAKMVF</sequence>